<proteinExistence type="predicted"/>
<organism evidence="1 2">
    <name type="scientific">Funneliformis caledonium</name>
    <dbReference type="NCBI Taxonomy" id="1117310"/>
    <lineage>
        <taxon>Eukaryota</taxon>
        <taxon>Fungi</taxon>
        <taxon>Fungi incertae sedis</taxon>
        <taxon>Mucoromycota</taxon>
        <taxon>Glomeromycotina</taxon>
        <taxon>Glomeromycetes</taxon>
        <taxon>Glomerales</taxon>
        <taxon>Glomeraceae</taxon>
        <taxon>Funneliformis</taxon>
    </lineage>
</organism>
<reference evidence="1" key="1">
    <citation type="submission" date="2021-06" db="EMBL/GenBank/DDBJ databases">
        <authorList>
            <person name="Kallberg Y."/>
            <person name="Tangrot J."/>
            <person name="Rosling A."/>
        </authorList>
    </citation>
    <scope>NUCLEOTIDE SEQUENCE</scope>
    <source>
        <strain evidence="1">UK204</strain>
    </source>
</reference>
<sequence length="73" mass="8007">MHYEISRTLSTATIAIKDMVKNAVNIVNEFIESHLKTTAVAIFMAGIAITANINKAIPSTTAICNCITNYTYR</sequence>
<keyword evidence="2" id="KW-1185">Reference proteome</keyword>
<protein>
    <submittedName>
        <fullName evidence="1">15188_t:CDS:1</fullName>
    </submittedName>
</protein>
<accession>A0A9N8WC27</accession>
<dbReference type="EMBL" id="CAJVPQ010000401">
    <property type="protein sequence ID" value="CAG8478248.1"/>
    <property type="molecule type" value="Genomic_DNA"/>
</dbReference>
<dbReference type="AlphaFoldDB" id="A0A9N8WC27"/>
<comment type="caution">
    <text evidence="1">The sequence shown here is derived from an EMBL/GenBank/DDBJ whole genome shotgun (WGS) entry which is preliminary data.</text>
</comment>
<evidence type="ECO:0000313" key="1">
    <source>
        <dbReference type="EMBL" id="CAG8478248.1"/>
    </source>
</evidence>
<name>A0A9N8WC27_9GLOM</name>
<dbReference type="Proteomes" id="UP000789570">
    <property type="component" value="Unassembled WGS sequence"/>
</dbReference>
<evidence type="ECO:0000313" key="2">
    <source>
        <dbReference type="Proteomes" id="UP000789570"/>
    </source>
</evidence>
<gene>
    <name evidence="1" type="ORF">FCALED_LOCUS2575</name>
</gene>